<comment type="caution">
    <text evidence="2">The sequence shown here is derived from an EMBL/GenBank/DDBJ whole genome shotgun (WGS) entry which is preliminary data.</text>
</comment>
<organism evidence="2 3">
    <name type="scientific">Chryseobacterium aquifrigidense</name>
    <dbReference type="NCBI Taxonomy" id="558021"/>
    <lineage>
        <taxon>Bacteria</taxon>
        <taxon>Pseudomonadati</taxon>
        <taxon>Bacteroidota</taxon>
        <taxon>Flavobacteriia</taxon>
        <taxon>Flavobacteriales</taxon>
        <taxon>Weeksellaceae</taxon>
        <taxon>Chryseobacterium group</taxon>
        <taxon>Chryseobacterium</taxon>
    </lineage>
</organism>
<evidence type="ECO:0000313" key="3">
    <source>
        <dbReference type="Proteomes" id="UP000316437"/>
    </source>
</evidence>
<evidence type="ECO:0000259" key="1">
    <source>
        <dbReference type="Pfam" id="PF12728"/>
    </source>
</evidence>
<keyword evidence="3" id="KW-1185">Reference proteome</keyword>
<dbReference type="EMBL" id="VFPD01000001">
    <property type="protein sequence ID" value="TQM21801.1"/>
    <property type="molecule type" value="Genomic_DNA"/>
</dbReference>
<accession>A0A543EJN8</accession>
<protein>
    <submittedName>
        <fullName evidence="2">Helix-turn-helix protein</fullName>
    </submittedName>
</protein>
<proteinExistence type="predicted"/>
<dbReference type="Pfam" id="PF12728">
    <property type="entry name" value="HTH_17"/>
    <property type="match status" value="1"/>
</dbReference>
<dbReference type="PANTHER" id="PTHR34585:SF22">
    <property type="entry name" value="HELIX-TURN-HELIX DOMAIN-CONTAINING PROTEIN"/>
    <property type="match status" value="1"/>
</dbReference>
<gene>
    <name evidence="2" type="ORF">FB551_1500</name>
</gene>
<sequence>MQSIKNATEEILSWLKDLNAIKKHIKQISRYLRPSHQEEKYLTGDEVCRLLHISRRTLQQYRDDRILPFVQIQGKILYKELDILNLLENNYKAK</sequence>
<dbReference type="InterPro" id="IPR041657">
    <property type="entry name" value="HTH_17"/>
</dbReference>
<evidence type="ECO:0000313" key="2">
    <source>
        <dbReference type="EMBL" id="TQM21801.1"/>
    </source>
</evidence>
<dbReference type="SUPFAM" id="SSF46955">
    <property type="entry name" value="Putative DNA-binding domain"/>
    <property type="match status" value="1"/>
</dbReference>
<dbReference type="RefSeq" id="WP_047430060.1">
    <property type="nucleotide sequence ID" value="NZ_VFPD01000001.1"/>
</dbReference>
<reference evidence="2 3" key="1">
    <citation type="submission" date="2019-06" db="EMBL/GenBank/DDBJ databases">
        <title>Sorghum-associated microbial communities from plants grown in Nebraska, USA.</title>
        <authorList>
            <person name="Schachtman D."/>
        </authorList>
    </citation>
    <scope>NUCLEOTIDE SEQUENCE [LARGE SCALE GENOMIC DNA]</scope>
    <source>
        <strain evidence="2 3">110</strain>
    </source>
</reference>
<dbReference type="PANTHER" id="PTHR34585">
    <property type="match status" value="1"/>
</dbReference>
<dbReference type="InterPro" id="IPR009061">
    <property type="entry name" value="DNA-bd_dom_put_sf"/>
</dbReference>
<name>A0A543EJN8_9FLAO</name>
<dbReference type="Proteomes" id="UP000316437">
    <property type="component" value="Unassembled WGS sequence"/>
</dbReference>
<feature type="domain" description="Helix-turn-helix" evidence="1">
    <location>
        <begin position="41"/>
        <end position="90"/>
    </location>
</feature>
<dbReference type="AlphaFoldDB" id="A0A543EJN8"/>